<dbReference type="InterPro" id="IPR022385">
    <property type="entry name" value="Rhs_assc_core"/>
</dbReference>
<evidence type="ECO:0000256" key="1">
    <source>
        <dbReference type="SAM" id="MobiDB-lite"/>
    </source>
</evidence>
<dbReference type="Gene3D" id="2.180.10.10">
    <property type="entry name" value="RHS repeat-associated core"/>
    <property type="match status" value="1"/>
</dbReference>
<accession>A1ZXI9</accession>
<sequence length="459" mass="50571">MFLGTLTKPSQPSGETTHAENLRTLQVGLSFTPPNPSSQSSGLPNAYLRYVLYDETGTKALQSGRVFVTTAAKTHWERLHFDYEVPANGVLQIYIANETEDEPVYFDDMVVEHTPQLIVQENHYYPFGLELEGLSKHGKPEHRWKFTSVELVSDFDLQWYDYKYRKNYNSQVARFFSVDPIAEEYIYLTPYQHASNNPASNIEIEGLEGQPVAGNEKAGNKAKHIPVVAGMSKAAGETAKATVTQSGAGRALSILGVAAGTGVLVATPHKVGVGSSLTDDPRHAHKFRSGGEGRGGVVGEMLFNITKAKVENALNTDEQRYLKELRERPAGSLSGQEKNDLQWLEGKESQSRGSSTKGVEITFKTKEVPAIAKLAEQTFVGNEALRNEANGLLEQVKKGNDNPGIGTKSIGDGIHELRGRKGVRIYFKNTDNGIEILGYSDKKNQQKVIKKLKEVYGKK</sequence>
<proteinExistence type="predicted"/>
<keyword evidence="3" id="KW-1185">Reference proteome</keyword>
<protein>
    <submittedName>
        <fullName evidence="2">Putative cell wall-associated protein</fullName>
    </submittedName>
</protein>
<comment type="caution">
    <text evidence="2">The sequence shown here is derived from an EMBL/GenBank/DDBJ whole genome shotgun (WGS) entry which is preliminary data.</text>
</comment>
<evidence type="ECO:0000313" key="2">
    <source>
        <dbReference type="EMBL" id="EAY24864.1"/>
    </source>
</evidence>
<dbReference type="EMBL" id="AAWS01000059">
    <property type="protein sequence ID" value="EAY24864.1"/>
    <property type="molecule type" value="Genomic_DNA"/>
</dbReference>
<reference evidence="2 3" key="1">
    <citation type="submission" date="2007-01" db="EMBL/GenBank/DDBJ databases">
        <authorList>
            <person name="Haygood M."/>
            <person name="Podell S."/>
            <person name="Anderson C."/>
            <person name="Hopkinson B."/>
            <person name="Roe K."/>
            <person name="Barbeau K."/>
            <person name="Gaasterland T."/>
            <person name="Ferriera S."/>
            <person name="Johnson J."/>
            <person name="Kravitz S."/>
            <person name="Beeson K."/>
            <person name="Sutton G."/>
            <person name="Rogers Y.-H."/>
            <person name="Friedman R."/>
            <person name="Frazier M."/>
            <person name="Venter J.C."/>
        </authorList>
    </citation>
    <scope>NUCLEOTIDE SEQUENCE [LARGE SCALE GENOMIC DNA]</scope>
    <source>
        <strain evidence="2 3">ATCC 23134</strain>
    </source>
</reference>
<evidence type="ECO:0000313" key="3">
    <source>
        <dbReference type="Proteomes" id="UP000004095"/>
    </source>
</evidence>
<organism evidence="2 3">
    <name type="scientific">Microscilla marina ATCC 23134</name>
    <dbReference type="NCBI Taxonomy" id="313606"/>
    <lineage>
        <taxon>Bacteria</taxon>
        <taxon>Pseudomonadati</taxon>
        <taxon>Bacteroidota</taxon>
        <taxon>Cytophagia</taxon>
        <taxon>Cytophagales</taxon>
        <taxon>Microscillaceae</taxon>
        <taxon>Microscilla</taxon>
    </lineage>
</organism>
<feature type="region of interest" description="Disordered" evidence="1">
    <location>
        <begin position="326"/>
        <end position="358"/>
    </location>
</feature>
<dbReference type="NCBIfam" id="TIGR03696">
    <property type="entry name" value="Rhs_assc_core"/>
    <property type="match status" value="1"/>
</dbReference>
<dbReference type="AlphaFoldDB" id="A1ZXI9"/>
<feature type="compositionally biased region" description="Basic and acidic residues" evidence="1">
    <location>
        <begin position="337"/>
        <end position="350"/>
    </location>
</feature>
<dbReference type="eggNOG" id="COG3209">
    <property type="taxonomic scope" value="Bacteria"/>
</dbReference>
<gene>
    <name evidence="2" type="ORF">M23134_05839</name>
</gene>
<dbReference type="Proteomes" id="UP000004095">
    <property type="component" value="Unassembled WGS sequence"/>
</dbReference>
<name>A1ZXI9_MICM2</name>